<feature type="transmembrane region" description="Helical" evidence="1">
    <location>
        <begin position="42"/>
        <end position="58"/>
    </location>
</feature>
<evidence type="ECO:0000256" key="1">
    <source>
        <dbReference type="SAM" id="Phobius"/>
    </source>
</evidence>
<accession>A0A1H7QLC0</accession>
<name>A0A1H7QLC0_HALLR</name>
<evidence type="ECO:0000313" key="3">
    <source>
        <dbReference type="Proteomes" id="UP000183894"/>
    </source>
</evidence>
<dbReference type="Proteomes" id="UP000183894">
    <property type="component" value="Unassembled WGS sequence"/>
</dbReference>
<evidence type="ECO:0000313" key="2">
    <source>
        <dbReference type="EMBL" id="SEL48057.1"/>
    </source>
</evidence>
<protein>
    <submittedName>
        <fullName evidence="2">Uncharacterized protein</fullName>
    </submittedName>
</protein>
<keyword evidence="1" id="KW-0812">Transmembrane</keyword>
<reference evidence="2 3" key="1">
    <citation type="submission" date="2016-10" db="EMBL/GenBank/DDBJ databases">
        <authorList>
            <person name="de Groot N.N."/>
        </authorList>
    </citation>
    <scope>NUCLEOTIDE SEQUENCE [LARGE SCALE GENOMIC DNA]</scope>
    <source>
        <strain evidence="2 3">CDM_5</strain>
    </source>
</reference>
<dbReference type="AlphaFoldDB" id="A0A1H7QLC0"/>
<keyword evidence="1" id="KW-1133">Transmembrane helix</keyword>
<sequence>MGDSDEPAEGSGVSSLSRDAVGTVVSLVGASGALLLSGHLSMILAGVSGVGAILIFGSEATTSTNSFGYFVTLASWSLLAWAGLTTQVSIATLLSAFWFGIWLKGKGWSEA</sequence>
<proteinExistence type="predicted"/>
<organism evidence="2 3">
    <name type="scientific">Haloferax larsenii</name>
    <dbReference type="NCBI Taxonomy" id="302484"/>
    <lineage>
        <taxon>Archaea</taxon>
        <taxon>Methanobacteriati</taxon>
        <taxon>Methanobacteriota</taxon>
        <taxon>Stenosarchaea group</taxon>
        <taxon>Halobacteria</taxon>
        <taxon>Halobacteriales</taxon>
        <taxon>Haloferacaceae</taxon>
        <taxon>Haloferax</taxon>
    </lineage>
</organism>
<gene>
    <name evidence="2" type="ORF">SAMN04488691_10546</name>
</gene>
<keyword evidence="1" id="KW-0472">Membrane</keyword>
<feature type="transmembrane region" description="Helical" evidence="1">
    <location>
        <begin position="78"/>
        <end position="103"/>
    </location>
</feature>
<dbReference type="EMBL" id="FOAD01000005">
    <property type="protein sequence ID" value="SEL48057.1"/>
    <property type="molecule type" value="Genomic_DNA"/>
</dbReference>
<dbReference type="OrthoDB" id="345960at2157"/>
<dbReference type="RefSeq" id="WP_074794150.1">
    <property type="nucleotide sequence ID" value="NZ_FOAD01000005.1"/>
</dbReference>